<reference evidence="1" key="1">
    <citation type="submission" date="2018-04" db="EMBL/GenBank/DDBJ databases">
        <title>Whole genome sequencing of Hypsizygus marmoreus.</title>
        <authorList>
            <person name="Choi I.-G."/>
            <person name="Min B."/>
            <person name="Kim J.-G."/>
            <person name="Kim S."/>
            <person name="Oh Y.-L."/>
            <person name="Kong W.-S."/>
            <person name="Park H."/>
            <person name="Jeong J."/>
            <person name="Song E.-S."/>
        </authorList>
    </citation>
    <scope>NUCLEOTIDE SEQUENCE [LARGE SCALE GENOMIC DNA]</scope>
    <source>
        <strain evidence="1">51987-8</strain>
    </source>
</reference>
<dbReference type="OrthoDB" id="2418900at2759"/>
<name>A0A369J8M0_HYPMA</name>
<dbReference type="EMBL" id="LUEZ02000101">
    <property type="protein sequence ID" value="RDB18459.1"/>
    <property type="molecule type" value="Genomic_DNA"/>
</dbReference>
<dbReference type="InParanoid" id="A0A369J8M0"/>
<gene>
    <name evidence="1" type="ORF">Hypma_000273</name>
</gene>
<evidence type="ECO:0000313" key="2">
    <source>
        <dbReference type="Proteomes" id="UP000076154"/>
    </source>
</evidence>
<accession>A0A369J8M0</accession>
<sequence>MLHYFDAIKSRGSADGYNSESPERLHIDYAKDAYRASNKRDYIIQMTVWLGRQEAVVGFRAYLDWLSEQDEGSDTSSVDGGESDIDNEEMAPIAPQVTSNIKVTHLISKRPGIPHLDVASIVSDFSAPRFLQSLETFIRRAYPPPQNPLLPNAFDRFDLYKKLSIRLPDLSAAGRHNAWDRIRATPLVPGRTSLEGLRVAQVRAIFTLPNHLRAPLLANELAYIEWFNPLRAPDPDSGLHSVSRASQTRATAAAVIPLTDIKSSCHLIPKYGTHFRGGWTRDTALEECKTFVLNKYISIAAFYELQLHHL</sequence>
<dbReference type="AlphaFoldDB" id="A0A369J8M0"/>
<organism evidence="1 2">
    <name type="scientific">Hypsizygus marmoreus</name>
    <name type="common">White beech mushroom</name>
    <name type="synonym">Agaricus marmoreus</name>
    <dbReference type="NCBI Taxonomy" id="39966"/>
    <lineage>
        <taxon>Eukaryota</taxon>
        <taxon>Fungi</taxon>
        <taxon>Dikarya</taxon>
        <taxon>Basidiomycota</taxon>
        <taxon>Agaricomycotina</taxon>
        <taxon>Agaricomycetes</taxon>
        <taxon>Agaricomycetidae</taxon>
        <taxon>Agaricales</taxon>
        <taxon>Tricholomatineae</taxon>
        <taxon>Lyophyllaceae</taxon>
        <taxon>Hypsizygus</taxon>
    </lineage>
</organism>
<evidence type="ECO:0000313" key="1">
    <source>
        <dbReference type="EMBL" id="RDB18459.1"/>
    </source>
</evidence>
<proteinExistence type="predicted"/>
<dbReference type="Proteomes" id="UP000076154">
    <property type="component" value="Unassembled WGS sequence"/>
</dbReference>
<comment type="caution">
    <text evidence="1">The sequence shown here is derived from an EMBL/GenBank/DDBJ whole genome shotgun (WGS) entry which is preliminary data.</text>
</comment>
<keyword evidence="2" id="KW-1185">Reference proteome</keyword>
<protein>
    <submittedName>
        <fullName evidence="1">Uncharacterized protein</fullName>
    </submittedName>
</protein>